<evidence type="ECO:0000259" key="4">
    <source>
        <dbReference type="Pfam" id="PF00931"/>
    </source>
</evidence>
<dbReference type="InterPro" id="IPR002182">
    <property type="entry name" value="NB-ARC"/>
</dbReference>
<dbReference type="PRINTS" id="PR00364">
    <property type="entry name" value="DISEASERSIST"/>
</dbReference>
<dbReference type="Pfam" id="PF25019">
    <property type="entry name" value="LRR_R13L1-DRL21"/>
    <property type="match status" value="1"/>
</dbReference>
<dbReference type="InterPro" id="IPR058922">
    <property type="entry name" value="WHD_DRP"/>
</dbReference>
<dbReference type="GO" id="GO:0006952">
    <property type="term" value="P:defense response"/>
    <property type="evidence" value="ECO:0007669"/>
    <property type="project" value="UniProtKB-KW"/>
</dbReference>
<dbReference type="EMBL" id="KK198754">
    <property type="protein sequence ID" value="KCW84043.1"/>
    <property type="molecule type" value="Genomic_DNA"/>
</dbReference>
<evidence type="ECO:0000313" key="7">
    <source>
        <dbReference type="EMBL" id="KCW84043.1"/>
    </source>
</evidence>
<dbReference type="InterPro" id="IPR032675">
    <property type="entry name" value="LRR_dom_sf"/>
</dbReference>
<keyword evidence="1" id="KW-0433">Leucine-rich repeat</keyword>
<dbReference type="Gene3D" id="3.40.50.300">
    <property type="entry name" value="P-loop containing nucleotide triphosphate hydrolases"/>
    <property type="match status" value="1"/>
</dbReference>
<dbReference type="InterPro" id="IPR042197">
    <property type="entry name" value="Apaf_helical"/>
</dbReference>
<dbReference type="Pfam" id="PF23559">
    <property type="entry name" value="WHD_DRP"/>
    <property type="match status" value="1"/>
</dbReference>
<dbReference type="PANTHER" id="PTHR36766">
    <property type="entry name" value="PLANT BROAD-SPECTRUM MILDEW RESISTANCE PROTEIN RPW8"/>
    <property type="match status" value="1"/>
</dbReference>
<reference evidence="7" key="1">
    <citation type="submission" date="2013-07" db="EMBL/GenBank/DDBJ databases">
        <title>The genome of Eucalyptus grandis.</title>
        <authorList>
            <person name="Schmutz J."/>
            <person name="Hayes R."/>
            <person name="Myburg A."/>
            <person name="Tuskan G."/>
            <person name="Grattapaglia D."/>
            <person name="Rokhsar D.S."/>
        </authorList>
    </citation>
    <scope>NUCLEOTIDE SEQUENCE</scope>
    <source>
        <tissue evidence="7">Leaf extractions</tissue>
    </source>
</reference>
<dbReference type="STRING" id="71139.A0A059CZZ4"/>
<protein>
    <submittedName>
        <fullName evidence="7">Uncharacterized protein</fullName>
    </submittedName>
</protein>
<feature type="domain" description="NB-ARC" evidence="4">
    <location>
        <begin position="10"/>
        <end position="96"/>
    </location>
</feature>
<sequence>MVREHFELKMWLQNELRRAIDGRRYLLVLDDYWDAELEIWRELKTLLVGGARGSKTLITKRLCSVANITYTASPYLLRGLSEMKSIDLLMQMAFPKGEETQDPDLRPIGEEIARRCSGVLLVVRTIGSLQFSNKTKAKWLHFKDYKLPEASRSEEEIMSVAEGFIKPSNTSEPLEDIAHEYFMNLLWSNFFQDFKKDPITEKETCKMHALACSVAGNECCVVGNDTKSIDGRTHHISVGDLPLPFPCLKASRLGTLIFFKSRMISEVNLCQLVQSFKMLHVLDLHKREIKKMPRSIYELKYLTYLDLSDNRWLCRLPNSIVELQNLQMLNLDGCYLEELPRGIRNLVSLRNLGIKYCERLSYVPRGLGQLSSLHRLNCFIFPIDKACAKNYGKLDELYMLNNIRGHLWIENLEHVTDTIEEYKAVNLIEKQFLKSLKLKWGSFNADDAVIRTRNEALSDRLQPPSNLQELTIIGYEGESFPSLLKLGIFYCKKLKAMPLTSCLGDNIFGQSVRHLPNLVYLSIGQCDALDLCKDESGDILDFQGLQSLRYVQIIDLPKLAYLPQ</sequence>
<evidence type="ECO:0000256" key="3">
    <source>
        <dbReference type="ARBA" id="ARBA00022821"/>
    </source>
</evidence>
<evidence type="ECO:0000256" key="1">
    <source>
        <dbReference type="ARBA" id="ARBA00022614"/>
    </source>
</evidence>
<dbReference type="Gramene" id="KCW84043">
    <property type="protein sequence ID" value="KCW84043"/>
    <property type="gene ID" value="EUGRSUZ_B00924"/>
</dbReference>
<evidence type="ECO:0000256" key="2">
    <source>
        <dbReference type="ARBA" id="ARBA00022737"/>
    </source>
</evidence>
<dbReference type="Gene3D" id="3.80.10.10">
    <property type="entry name" value="Ribonuclease Inhibitor"/>
    <property type="match status" value="2"/>
</dbReference>
<dbReference type="InParanoid" id="A0A059CZZ4"/>
<dbReference type="OMA" id="HDENSIM"/>
<feature type="domain" description="Disease resistance protein winged helix" evidence="5">
    <location>
        <begin position="160"/>
        <end position="210"/>
    </location>
</feature>
<dbReference type="InterPro" id="IPR001611">
    <property type="entry name" value="Leu-rich_rpt"/>
</dbReference>
<name>A0A059CZZ4_EUCGR</name>
<dbReference type="GO" id="GO:0043531">
    <property type="term" value="F:ADP binding"/>
    <property type="evidence" value="ECO:0007669"/>
    <property type="project" value="InterPro"/>
</dbReference>
<dbReference type="SUPFAM" id="SSF52058">
    <property type="entry name" value="L domain-like"/>
    <property type="match status" value="1"/>
</dbReference>
<evidence type="ECO:0000259" key="6">
    <source>
        <dbReference type="Pfam" id="PF25019"/>
    </source>
</evidence>
<organism evidence="7">
    <name type="scientific">Eucalyptus grandis</name>
    <name type="common">Flooded gum</name>
    <dbReference type="NCBI Taxonomy" id="71139"/>
    <lineage>
        <taxon>Eukaryota</taxon>
        <taxon>Viridiplantae</taxon>
        <taxon>Streptophyta</taxon>
        <taxon>Embryophyta</taxon>
        <taxon>Tracheophyta</taxon>
        <taxon>Spermatophyta</taxon>
        <taxon>Magnoliopsida</taxon>
        <taxon>eudicotyledons</taxon>
        <taxon>Gunneridae</taxon>
        <taxon>Pentapetalae</taxon>
        <taxon>rosids</taxon>
        <taxon>malvids</taxon>
        <taxon>Myrtales</taxon>
        <taxon>Myrtaceae</taxon>
        <taxon>Myrtoideae</taxon>
        <taxon>Eucalypteae</taxon>
        <taxon>Eucalyptus</taxon>
    </lineage>
</organism>
<accession>A0A059CZZ4</accession>
<keyword evidence="3" id="KW-0611">Plant defense</keyword>
<dbReference type="InterPro" id="IPR027417">
    <property type="entry name" value="P-loop_NTPase"/>
</dbReference>
<gene>
    <name evidence="7" type="ORF">EUGRSUZ_B00924</name>
</gene>
<keyword evidence="2" id="KW-0677">Repeat</keyword>
<dbReference type="Pfam" id="PF13855">
    <property type="entry name" value="LRR_8"/>
    <property type="match status" value="1"/>
</dbReference>
<dbReference type="AlphaFoldDB" id="A0A059CZZ4"/>
<feature type="domain" description="R13L1/DRL21-like LRR repeat region" evidence="6">
    <location>
        <begin position="394"/>
        <end position="526"/>
    </location>
</feature>
<dbReference type="SUPFAM" id="SSF52540">
    <property type="entry name" value="P-loop containing nucleoside triphosphate hydrolases"/>
    <property type="match status" value="1"/>
</dbReference>
<dbReference type="PANTHER" id="PTHR36766:SF40">
    <property type="entry name" value="DISEASE RESISTANCE PROTEIN RGA3"/>
    <property type="match status" value="1"/>
</dbReference>
<dbReference type="InterPro" id="IPR056789">
    <property type="entry name" value="LRR_R13L1-DRL21"/>
</dbReference>
<proteinExistence type="predicted"/>
<dbReference type="Gene3D" id="1.10.8.430">
    <property type="entry name" value="Helical domain of apoptotic protease-activating factors"/>
    <property type="match status" value="1"/>
</dbReference>
<dbReference type="Pfam" id="PF00931">
    <property type="entry name" value="NB-ARC"/>
    <property type="match status" value="1"/>
</dbReference>
<evidence type="ECO:0000259" key="5">
    <source>
        <dbReference type="Pfam" id="PF23559"/>
    </source>
</evidence>